<keyword evidence="4" id="KW-1185">Reference proteome</keyword>
<accession>A0A090G7R8</accession>
<dbReference type="EMBL" id="CCMZ01000017">
    <property type="protein sequence ID" value="CDX17687.1"/>
    <property type="molecule type" value="Genomic_DNA"/>
</dbReference>
<evidence type="ECO:0000313" key="2">
    <source>
        <dbReference type="EMBL" id="CDX27037.1"/>
    </source>
</evidence>
<evidence type="ECO:0000313" key="6">
    <source>
        <dbReference type="Proteomes" id="UP000046373"/>
    </source>
</evidence>
<reference evidence="5 6" key="2">
    <citation type="submission" date="2014-08" db="EMBL/GenBank/DDBJ databases">
        <authorList>
            <person name="Moulin Lionel"/>
        </authorList>
    </citation>
    <scope>NUCLEOTIDE SEQUENCE [LARGE SCALE GENOMIC DNA]</scope>
</reference>
<gene>
    <name evidence="1" type="ORF">MPL3356_240138</name>
    <name evidence="3" type="ORF">MPL3365_30068</name>
    <name evidence="2" type="ORF">MPLDJ20_120191</name>
</gene>
<evidence type="ECO:0000313" key="4">
    <source>
        <dbReference type="Proteomes" id="UP000045285"/>
    </source>
</evidence>
<name>A0A090G7R8_MESPL</name>
<organism evidence="2 6">
    <name type="scientific">Mesorhizobium plurifarium</name>
    <dbReference type="NCBI Taxonomy" id="69974"/>
    <lineage>
        <taxon>Bacteria</taxon>
        <taxon>Pseudomonadati</taxon>
        <taxon>Pseudomonadota</taxon>
        <taxon>Alphaproteobacteria</taxon>
        <taxon>Hyphomicrobiales</taxon>
        <taxon>Phyllobacteriaceae</taxon>
        <taxon>Mesorhizobium</taxon>
    </lineage>
</organism>
<reference evidence="4" key="1">
    <citation type="submission" date="2014-08" db="EMBL/GenBank/DDBJ databases">
        <authorList>
            <person name="Moulin L."/>
        </authorList>
    </citation>
    <scope>NUCLEOTIDE SEQUENCE [LARGE SCALE GENOMIC DNA]</scope>
</reference>
<dbReference type="Proteomes" id="UP000046122">
    <property type="component" value="Unassembled WGS sequence"/>
</dbReference>
<dbReference type="AlphaFoldDB" id="A0A090G7R8"/>
<dbReference type="EMBL" id="CCNB01000004">
    <property type="protein sequence ID" value="CDX27037.1"/>
    <property type="molecule type" value="Genomic_DNA"/>
</dbReference>
<evidence type="ECO:0000313" key="1">
    <source>
        <dbReference type="EMBL" id="CDX17687.1"/>
    </source>
</evidence>
<dbReference type="GeneID" id="31888275"/>
<sequence length="75" mass="8723">MRGAGWIRGLREAEARQLRCEIDRLERGLIEAANSKAKWNLHEVAHTLRWQKARLRRLEECLAAMPEGKRASDRS</sequence>
<evidence type="ECO:0000313" key="5">
    <source>
        <dbReference type="Proteomes" id="UP000046122"/>
    </source>
</evidence>
<dbReference type="EMBL" id="CCNE01000023">
    <property type="protein sequence ID" value="CDX58288.1"/>
    <property type="molecule type" value="Genomic_DNA"/>
</dbReference>
<protein>
    <submittedName>
        <fullName evidence="2">Uncharacterized protein</fullName>
    </submittedName>
</protein>
<proteinExistence type="predicted"/>
<dbReference type="Proteomes" id="UP000046373">
    <property type="component" value="Unassembled WGS sequence"/>
</dbReference>
<dbReference type="Proteomes" id="UP000045285">
    <property type="component" value="Unassembled WGS sequence"/>
</dbReference>
<evidence type="ECO:0000313" key="3">
    <source>
        <dbReference type="EMBL" id="CDX58288.1"/>
    </source>
</evidence>